<dbReference type="Gene3D" id="3.30.420.40">
    <property type="match status" value="2"/>
</dbReference>
<dbReference type="Proteomes" id="UP000278746">
    <property type="component" value="Unassembled WGS sequence"/>
</dbReference>
<name>A0A3M7TXB3_9BACI</name>
<evidence type="ECO:0000313" key="2">
    <source>
        <dbReference type="Proteomes" id="UP000278746"/>
    </source>
</evidence>
<proteinExistence type="predicted"/>
<dbReference type="EMBL" id="RHIB01000001">
    <property type="protein sequence ID" value="RNA70216.1"/>
    <property type="molecule type" value="Genomic_DNA"/>
</dbReference>
<organism evidence="1 2">
    <name type="scientific">Alteribacter keqinensis</name>
    <dbReference type="NCBI Taxonomy" id="2483800"/>
    <lineage>
        <taxon>Bacteria</taxon>
        <taxon>Bacillati</taxon>
        <taxon>Bacillota</taxon>
        <taxon>Bacilli</taxon>
        <taxon>Bacillales</taxon>
        <taxon>Bacillaceae</taxon>
        <taxon>Alteribacter</taxon>
    </lineage>
</organism>
<evidence type="ECO:0008006" key="3">
    <source>
        <dbReference type="Google" id="ProtNLM"/>
    </source>
</evidence>
<gene>
    <name evidence="1" type="ORF">EBO34_09900</name>
</gene>
<sequence>MLKIKKQTWTAVTIKDHVIRYVRGKNESLESVSDFGERYLPKGVVENGRIKEWDTLVTIFQECVDTWNLKKQKVVFTVPDSLFVIREHSVDSTVKDEETTGHLYMELGEKLHLPFEEPAFDWAERDADEKKRHLLLVAAPEDTVAEYTKLFEACKVKPLAADVAPLAFYRFYEGARYGGPEEHLLTVHAFPSHVLVTVFNKDTPVVTRHMEWELDSQQWRVETIEDELIYEWTGSEEEIIFSWQDVLTDIRKLRNYYESSYHKGEKSLTKVCIGGDHPYLSRFEEDMSLQFDIPVHRYDRTNLRVSNSDTNIPERYHETVGLLLKKEV</sequence>
<comment type="caution">
    <text evidence="1">The sequence shown here is derived from an EMBL/GenBank/DDBJ whole genome shotgun (WGS) entry which is preliminary data.</text>
</comment>
<reference evidence="1 2" key="1">
    <citation type="submission" date="2018-10" db="EMBL/GenBank/DDBJ databases">
        <title>Bacillus Keqinensis sp. nov., a moderately halophilic bacterium isolated from a saline-alkaline lake.</title>
        <authorList>
            <person name="Wang H."/>
        </authorList>
    </citation>
    <scope>NUCLEOTIDE SEQUENCE [LARGE SCALE GENOMIC DNA]</scope>
    <source>
        <strain evidence="1 2">KQ-3</strain>
    </source>
</reference>
<accession>A0A3M7TXB3</accession>
<dbReference type="OrthoDB" id="2690797at2"/>
<dbReference type="Pfam" id="PF11104">
    <property type="entry name" value="PilM_2"/>
    <property type="match status" value="1"/>
</dbReference>
<dbReference type="InterPro" id="IPR005883">
    <property type="entry name" value="PilM"/>
</dbReference>
<protein>
    <recommendedName>
        <fullName evidence="3">Pilus assembly protein PilM</fullName>
    </recommendedName>
</protein>
<dbReference type="RefSeq" id="WP_122897786.1">
    <property type="nucleotide sequence ID" value="NZ_RHIB01000001.1"/>
</dbReference>
<dbReference type="Gene3D" id="3.30.1490.300">
    <property type="match status" value="1"/>
</dbReference>
<keyword evidence="2" id="KW-1185">Reference proteome</keyword>
<dbReference type="AlphaFoldDB" id="A0A3M7TXB3"/>
<evidence type="ECO:0000313" key="1">
    <source>
        <dbReference type="EMBL" id="RNA70216.1"/>
    </source>
</evidence>